<dbReference type="OrthoDB" id="444631at2759"/>
<proteinExistence type="inferred from homology"/>
<protein>
    <recommendedName>
        <fullName evidence="7">Rhodopsin domain-containing protein</fullName>
    </recommendedName>
</protein>
<feature type="transmembrane region" description="Helical" evidence="6">
    <location>
        <begin position="177"/>
        <end position="201"/>
    </location>
</feature>
<name>A0A6A6NPM2_9PEZI</name>
<evidence type="ECO:0000256" key="1">
    <source>
        <dbReference type="ARBA" id="ARBA00004141"/>
    </source>
</evidence>
<feature type="transmembrane region" description="Helical" evidence="6">
    <location>
        <begin position="99"/>
        <end position="123"/>
    </location>
</feature>
<dbReference type="Proteomes" id="UP000799766">
    <property type="component" value="Unassembled WGS sequence"/>
</dbReference>
<dbReference type="GO" id="GO:0016020">
    <property type="term" value="C:membrane"/>
    <property type="evidence" value="ECO:0007669"/>
    <property type="project" value="UniProtKB-SubCell"/>
</dbReference>
<feature type="non-terminal residue" evidence="8">
    <location>
        <position position="291"/>
    </location>
</feature>
<reference evidence="8" key="1">
    <citation type="journal article" date="2020" name="Stud. Mycol.">
        <title>101 Dothideomycetes genomes: a test case for predicting lifestyles and emergence of pathogens.</title>
        <authorList>
            <person name="Haridas S."/>
            <person name="Albert R."/>
            <person name="Binder M."/>
            <person name="Bloem J."/>
            <person name="Labutti K."/>
            <person name="Salamov A."/>
            <person name="Andreopoulos B."/>
            <person name="Baker S."/>
            <person name="Barry K."/>
            <person name="Bills G."/>
            <person name="Bluhm B."/>
            <person name="Cannon C."/>
            <person name="Castanera R."/>
            <person name="Culley D."/>
            <person name="Daum C."/>
            <person name="Ezra D."/>
            <person name="Gonzalez J."/>
            <person name="Henrissat B."/>
            <person name="Kuo A."/>
            <person name="Liang C."/>
            <person name="Lipzen A."/>
            <person name="Lutzoni F."/>
            <person name="Magnuson J."/>
            <person name="Mondo S."/>
            <person name="Nolan M."/>
            <person name="Ohm R."/>
            <person name="Pangilinan J."/>
            <person name="Park H.-J."/>
            <person name="Ramirez L."/>
            <person name="Alfaro M."/>
            <person name="Sun H."/>
            <person name="Tritt A."/>
            <person name="Yoshinaga Y."/>
            <person name="Zwiers L.-H."/>
            <person name="Turgeon B."/>
            <person name="Goodwin S."/>
            <person name="Spatafora J."/>
            <person name="Crous P."/>
            <person name="Grigoriev I."/>
        </authorList>
    </citation>
    <scope>NUCLEOTIDE SEQUENCE</scope>
    <source>
        <strain evidence="8">ATCC 16933</strain>
    </source>
</reference>
<organism evidence="8 9">
    <name type="scientific">Lineolata rhizophorae</name>
    <dbReference type="NCBI Taxonomy" id="578093"/>
    <lineage>
        <taxon>Eukaryota</taxon>
        <taxon>Fungi</taxon>
        <taxon>Dikarya</taxon>
        <taxon>Ascomycota</taxon>
        <taxon>Pezizomycotina</taxon>
        <taxon>Dothideomycetes</taxon>
        <taxon>Dothideomycetes incertae sedis</taxon>
        <taxon>Lineolatales</taxon>
        <taxon>Lineolataceae</taxon>
        <taxon>Lineolata</taxon>
    </lineage>
</organism>
<feature type="transmembrane region" description="Helical" evidence="6">
    <location>
        <begin position="21"/>
        <end position="42"/>
    </location>
</feature>
<evidence type="ECO:0000313" key="8">
    <source>
        <dbReference type="EMBL" id="KAF2453666.1"/>
    </source>
</evidence>
<feature type="transmembrane region" description="Helical" evidence="6">
    <location>
        <begin position="135"/>
        <end position="162"/>
    </location>
</feature>
<keyword evidence="2 6" id="KW-0812">Transmembrane</keyword>
<evidence type="ECO:0000256" key="5">
    <source>
        <dbReference type="ARBA" id="ARBA00038359"/>
    </source>
</evidence>
<comment type="similarity">
    <text evidence="5">Belongs to the SAT4 family.</text>
</comment>
<evidence type="ECO:0000256" key="2">
    <source>
        <dbReference type="ARBA" id="ARBA00022692"/>
    </source>
</evidence>
<feature type="transmembrane region" description="Helical" evidence="6">
    <location>
        <begin position="213"/>
        <end position="240"/>
    </location>
</feature>
<evidence type="ECO:0000256" key="4">
    <source>
        <dbReference type="ARBA" id="ARBA00023136"/>
    </source>
</evidence>
<accession>A0A6A6NPM2</accession>
<feature type="domain" description="Rhodopsin" evidence="7">
    <location>
        <begin position="38"/>
        <end position="277"/>
    </location>
</feature>
<dbReference type="PANTHER" id="PTHR33048">
    <property type="entry name" value="PTH11-LIKE INTEGRAL MEMBRANE PROTEIN (AFU_ORTHOLOGUE AFUA_5G11245)"/>
    <property type="match status" value="1"/>
</dbReference>
<dbReference type="AlphaFoldDB" id="A0A6A6NPM2"/>
<gene>
    <name evidence="8" type="ORF">BDY21DRAFT_292640</name>
</gene>
<sequence length="291" mass="32339">MAEQGNGVQDLPPDESRAHEAIGVICSFTLLAGMTVILRVYTRFAVVRHSGWEDLLIVCAMIASIGVGICQGIETQYGMGRHIEYVAAVPGMLEKQFQALYASIIAYNFGLSFTKLSIMLQYLRIFASKSMRRACFVFLGVVILYGLWTVLTAIFGCIPIAYFWDRSIDGGKCLPNYILWFVNAGLNISTDFSLVILPLFGLRRLQLPRRQKIVLMAILTLGGFAGVTSILRLYSLYIISRTQDMSWDNTDPAVWSNVELNIGIMCASLPTLRPLIALVFPRLLPSGRPGR</sequence>
<dbReference type="InterPro" id="IPR052337">
    <property type="entry name" value="SAT4-like"/>
</dbReference>
<keyword evidence="3 6" id="KW-1133">Transmembrane helix</keyword>
<dbReference type="Pfam" id="PF20684">
    <property type="entry name" value="Fung_rhodopsin"/>
    <property type="match status" value="1"/>
</dbReference>
<evidence type="ECO:0000313" key="9">
    <source>
        <dbReference type="Proteomes" id="UP000799766"/>
    </source>
</evidence>
<evidence type="ECO:0000256" key="6">
    <source>
        <dbReference type="SAM" id="Phobius"/>
    </source>
</evidence>
<dbReference type="EMBL" id="MU001696">
    <property type="protein sequence ID" value="KAF2453666.1"/>
    <property type="molecule type" value="Genomic_DNA"/>
</dbReference>
<keyword evidence="9" id="KW-1185">Reference proteome</keyword>
<feature type="transmembrane region" description="Helical" evidence="6">
    <location>
        <begin position="54"/>
        <end position="79"/>
    </location>
</feature>
<evidence type="ECO:0000259" key="7">
    <source>
        <dbReference type="Pfam" id="PF20684"/>
    </source>
</evidence>
<dbReference type="InterPro" id="IPR049326">
    <property type="entry name" value="Rhodopsin_dom_fungi"/>
</dbReference>
<dbReference type="PANTHER" id="PTHR33048:SF47">
    <property type="entry name" value="INTEGRAL MEMBRANE PROTEIN-RELATED"/>
    <property type="match status" value="1"/>
</dbReference>
<keyword evidence="4 6" id="KW-0472">Membrane</keyword>
<evidence type="ECO:0000256" key="3">
    <source>
        <dbReference type="ARBA" id="ARBA00022989"/>
    </source>
</evidence>
<comment type="subcellular location">
    <subcellularLocation>
        <location evidence="1">Membrane</location>
        <topology evidence="1">Multi-pass membrane protein</topology>
    </subcellularLocation>
</comment>